<evidence type="ECO:0000259" key="10">
    <source>
        <dbReference type="PROSITE" id="PS50109"/>
    </source>
</evidence>
<reference evidence="14 15" key="1">
    <citation type="submission" date="2022-04" db="EMBL/GenBank/DDBJ databases">
        <title>Positive selection, recombination, and allopatry shape intraspecific diversity of widespread and dominant cyanobacteria.</title>
        <authorList>
            <person name="Wei J."/>
            <person name="Shu W."/>
            <person name="Hu C."/>
        </authorList>
    </citation>
    <scope>NUCLEOTIDE SEQUENCE [LARGE SCALE GENOMIC DNA]</scope>
    <source>
        <strain evidence="14 15">GB2-A5</strain>
    </source>
</reference>
<evidence type="ECO:0000259" key="11">
    <source>
        <dbReference type="PROSITE" id="PS50110"/>
    </source>
</evidence>
<evidence type="ECO:0000256" key="1">
    <source>
        <dbReference type="ARBA" id="ARBA00000085"/>
    </source>
</evidence>
<dbReference type="InterPro" id="IPR005467">
    <property type="entry name" value="His_kinase_dom"/>
</dbReference>
<evidence type="ECO:0000256" key="7">
    <source>
        <dbReference type="PROSITE-ProRule" id="PRU00169"/>
    </source>
</evidence>
<comment type="catalytic activity">
    <reaction evidence="1">
        <text>ATP + protein L-histidine = ADP + protein N-phospho-L-histidine.</text>
        <dbReference type="EC" id="2.7.13.3"/>
    </reaction>
</comment>
<evidence type="ECO:0000313" key="15">
    <source>
        <dbReference type="Proteomes" id="UP001442494"/>
    </source>
</evidence>
<keyword evidence="3 7" id="KW-0597">Phosphoprotein</keyword>
<dbReference type="PANTHER" id="PTHR43547">
    <property type="entry name" value="TWO-COMPONENT HISTIDINE KINASE"/>
    <property type="match status" value="1"/>
</dbReference>
<dbReference type="Pfam" id="PF02518">
    <property type="entry name" value="HATPase_c"/>
    <property type="match status" value="2"/>
</dbReference>
<dbReference type="InterPro" id="IPR003661">
    <property type="entry name" value="HisK_dim/P_dom"/>
</dbReference>
<dbReference type="CDD" id="cd17580">
    <property type="entry name" value="REC_2_DhkD-like"/>
    <property type="match status" value="1"/>
</dbReference>
<evidence type="ECO:0000256" key="6">
    <source>
        <dbReference type="ARBA" id="ARBA00023012"/>
    </source>
</evidence>
<dbReference type="SMART" id="SM00388">
    <property type="entry name" value="HisKA"/>
    <property type="match status" value="1"/>
</dbReference>
<dbReference type="SMART" id="SM00387">
    <property type="entry name" value="HATPase_c"/>
    <property type="match status" value="1"/>
</dbReference>
<dbReference type="Gene3D" id="3.30.450.20">
    <property type="entry name" value="PAS domain"/>
    <property type="match status" value="3"/>
</dbReference>
<dbReference type="InterPro" id="IPR000014">
    <property type="entry name" value="PAS"/>
</dbReference>
<dbReference type="EMBL" id="JAMPKK010000008">
    <property type="protein sequence ID" value="MEP0863987.1"/>
    <property type="molecule type" value="Genomic_DNA"/>
</dbReference>
<keyword evidence="8" id="KW-0175">Coiled coil</keyword>
<dbReference type="InterPro" id="IPR011006">
    <property type="entry name" value="CheY-like_superfamily"/>
</dbReference>
<feature type="transmembrane region" description="Helical" evidence="9">
    <location>
        <begin position="38"/>
        <end position="70"/>
    </location>
</feature>
<dbReference type="InterPro" id="IPR029016">
    <property type="entry name" value="GAF-like_dom_sf"/>
</dbReference>
<dbReference type="PROSITE" id="PS50113">
    <property type="entry name" value="PAC"/>
    <property type="match status" value="1"/>
</dbReference>
<dbReference type="Gene3D" id="3.30.450.40">
    <property type="match status" value="1"/>
</dbReference>
<dbReference type="SUPFAM" id="SSF55785">
    <property type="entry name" value="PYP-like sensor domain (PAS domain)"/>
    <property type="match status" value="3"/>
</dbReference>
<keyword evidence="6" id="KW-0902">Two-component regulatory system</keyword>
<dbReference type="Gene3D" id="3.30.565.10">
    <property type="entry name" value="Histidine kinase-like ATPase, C-terminal domain"/>
    <property type="match status" value="1"/>
</dbReference>
<gene>
    <name evidence="14" type="ORF">NDI37_05860</name>
</gene>
<dbReference type="SMART" id="SM00448">
    <property type="entry name" value="REC"/>
    <property type="match status" value="1"/>
</dbReference>
<dbReference type="Gene3D" id="1.10.287.130">
    <property type="match status" value="1"/>
</dbReference>
<dbReference type="InterPro" id="IPR035965">
    <property type="entry name" value="PAS-like_dom_sf"/>
</dbReference>
<accession>A0ABV0JKL9</accession>
<dbReference type="InterPro" id="IPR001789">
    <property type="entry name" value="Sig_transdc_resp-reg_receiver"/>
</dbReference>
<dbReference type="Pfam" id="PF13426">
    <property type="entry name" value="PAS_9"/>
    <property type="match status" value="2"/>
</dbReference>
<dbReference type="CDD" id="cd00130">
    <property type="entry name" value="PAS"/>
    <property type="match status" value="2"/>
</dbReference>
<keyword evidence="9" id="KW-0472">Membrane</keyword>
<evidence type="ECO:0000259" key="13">
    <source>
        <dbReference type="PROSITE" id="PS50113"/>
    </source>
</evidence>
<keyword evidence="4" id="KW-0808">Transferase</keyword>
<dbReference type="InterPro" id="IPR001610">
    <property type="entry name" value="PAC"/>
</dbReference>
<evidence type="ECO:0000313" key="14">
    <source>
        <dbReference type="EMBL" id="MEP0863987.1"/>
    </source>
</evidence>
<feature type="domain" description="PAS" evidence="12">
    <location>
        <begin position="138"/>
        <end position="210"/>
    </location>
</feature>
<dbReference type="PROSITE" id="PS50110">
    <property type="entry name" value="RESPONSE_REGULATORY"/>
    <property type="match status" value="1"/>
</dbReference>
<keyword evidence="9" id="KW-1133">Transmembrane helix</keyword>
<dbReference type="PANTHER" id="PTHR43547:SF2">
    <property type="entry name" value="HYBRID SIGNAL TRANSDUCTION HISTIDINE KINASE C"/>
    <property type="match status" value="1"/>
</dbReference>
<sequence>MNISFWSQQSGPILTLVTIAIIELLSETVFSIPNPAPIYLTAVVYATFSGSFPSGWISATMTLVYALWFFSTPGELFHYTDANAHSVLVLALTTPALVVMVGFLKHRAEKAVQLETANTILKQQLVEMQQVEVELRNANERFHLAAEAVNGIIYDWDITKNYAQRTKGLTEVLGYQLQEAEATADWWTERIHPEDRERVQEAIKQALVLESSFTIEYRVCHKSDRYLYVWDRGLIVRDASQAAVRVVGCTLDISDRFHATMERDRLLEQLETERAFLEAVLQQMPAGAIVAEAPSGKLILGNDQVDRILRYPFLTSANIHEYHEYKGFHPDGRSYEPQEWPLARSISTGEVVMEEDIEILRGDGTRGTMRVSSSPVRSRTDAIVAGVVIFSDISDRKRNKALMKAQNTILEMIASGTPLPQVLDVLTRLIEEQSDGALCSILLLDKEGKKLFFAAAPGLPESYQQVIADGLPIGENAGSCGTSAYRREPVIVSDIANDPLWAGFSHFALDHGLQACWSLPIFSTQGEVFGTFGMYYRTPRSPNSQEWKLIEISARLAAIAIERQRSQEALVKSEARFRRLAESNILGVIVADFSGNITDANDAFLQMVGYTREEFNQGKVRWDTMTPPEYLPLDEEKILELQASGSSTSWEKEYIRKDGSRISILVGIALLEEPENTCVCFVLDLSERKLLEESLRQQAQDLEQANRIKDEFLAVVSHELRTPLNAMLGWATLLRSRKFNEETTSRALETIERNAKSQVKLIEDILDVSRLMQGKIRLNICPVELKPLIEACINTVLPSCEAKGIILDSVIDPVAGFVSGDAERLQQIIWNLLANAIKFTSEGDRVTVRLSAVRELTSSNKLTTLPRLNVTKGTEELSSSQVAGLASSNKLTTLPRLNVTKGTEELSSSQVAGLASSNKLTIPSDNFQTPINYYAQIQISDTGIGISPEFLPFIFERFRQADSTTTRSHSGLGLGLAIVRQLVQLHGGTIKATSPGEGLGSTFTVQLPLQERGLLTRDKQDSPISNSQSPISLKGLRILVVDDEADTREFLTTAITQYGGKVLAVASTREALKALEQFQPNVLVSDIGMPLEDGYSLIRQVRSRLAKRGQQLPALALSAYSTEADSKRAIAAGFHQHLAKPVDPTELVEAIAKLLP</sequence>
<dbReference type="InterPro" id="IPR036890">
    <property type="entry name" value="HATPase_C_sf"/>
</dbReference>
<dbReference type="InterPro" id="IPR036097">
    <property type="entry name" value="HisK_dim/P_sf"/>
</dbReference>
<dbReference type="InterPro" id="IPR013655">
    <property type="entry name" value="PAS_fold_3"/>
</dbReference>
<dbReference type="EC" id="2.7.13.3" evidence="2"/>
<dbReference type="Proteomes" id="UP001442494">
    <property type="component" value="Unassembled WGS sequence"/>
</dbReference>
<evidence type="ECO:0000256" key="5">
    <source>
        <dbReference type="ARBA" id="ARBA00022777"/>
    </source>
</evidence>
<evidence type="ECO:0000256" key="2">
    <source>
        <dbReference type="ARBA" id="ARBA00012438"/>
    </source>
</evidence>
<keyword evidence="9" id="KW-0812">Transmembrane</keyword>
<keyword evidence="15" id="KW-1185">Reference proteome</keyword>
<dbReference type="SMART" id="SM00065">
    <property type="entry name" value="GAF"/>
    <property type="match status" value="1"/>
</dbReference>
<dbReference type="Pfam" id="PF00072">
    <property type="entry name" value="Response_reg"/>
    <property type="match status" value="1"/>
</dbReference>
<protein>
    <recommendedName>
        <fullName evidence="2">histidine kinase</fullName>
        <ecNumber evidence="2">2.7.13.3</ecNumber>
    </recommendedName>
</protein>
<name>A0ABV0JKL9_9CYAN</name>
<dbReference type="Pfam" id="PF08447">
    <property type="entry name" value="PAS_3"/>
    <property type="match status" value="1"/>
</dbReference>
<feature type="domain" description="PAS" evidence="12">
    <location>
        <begin position="573"/>
        <end position="615"/>
    </location>
</feature>
<keyword evidence="5" id="KW-0418">Kinase</keyword>
<dbReference type="SUPFAM" id="SSF55781">
    <property type="entry name" value="GAF domain-like"/>
    <property type="match status" value="1"/>
</dbReference>
<evidence type="ECO:0000256" key="9">
    <source>
        <dbReference type="SAM" id="Phobius"/>
    </source>
</evidence>
<evidence type="ECO:0000256" key="8">
    <source>
        <dbReference type="SAM" id="Coils"/>
    </source>
</evidence>
<dbReference type="RefSeq" id="WP_190417725.1">
    <property type="nucleotide sequence ID" value="NZ_JAMPKK010000008.1"/>
</dbReference>
<dbReference type="SMART" id="SM00091">
    <property type="entry name" value="PAS"/>
    <property type="match status" value="3"/>
</dbReference>
<proteinExistence type="predicted"/>
<dbReference type="SUPFAM" id="SSF52172">
    <property type="entry name" value="CheY-like"/>
    <property type="match status" value="1"/>
</dbReference>
<dbReference type="Pfam" id="PF00512">
    <property type="entry name" value="HisKA"/>
    <property type="match status" value="1"/>
</dbReference>
<feature type="transmembrane region" description="Helical" evidence="9">
    <location>
        <begin position="82"/>
        <end position="104"/>
    </location>
</feature>
<dbReference type="InterPro" id="IPR003018">
    <property type="entry name" value="GAF"/>
</dbReference>
<feature type="domain" description="Response regulatory" evidence="11">
    <location>
        <begin position="1037"/>
        <end position="1155"/>
    </location>
</feature>
<dbReference type="InterPro" id="IPR004358">
    <property type="entry name" value="Sig_transdc_His_kin-like_C"/>
</dbReference>
<comment type="caution">
    <text evidence="14">The sequence shown here is derived from an EMBL/GenBank/DDBJ whole genome shotgun (WGS) entry which is preliminary data.</text>
</comment>
<evidence type="ECO:0000256" key="4">
    <source>
        <dbReference type="ARBA" id="ARBA00022679"/>
    </source>
</evidence>
<feature type="domain" description="Histidine kinase" evidence="10">
    <location>
        <begin position="715"/>
        <end position="1011"/>
    </location>
</feature>
<dbReference type="PROSITE" id="PS50112">
    <property type="entry name" value="PAS"/>
    <property type="match status" value="2"/>
</dbReference>
<dbReference type="PROSITE" id="PS50109">
    <property type="entry name" value="HIS_KIN"/>
    <property type="match status" value="1"/>
</dbReference>
<dbReference type="InterPro" id="IPR000700">
    <property type="entry name" value="PAS-assoc_C"/>
</dbReference>
<evidence type="ECO:0000256" key="3">
    <source>
        <dbReference type="ARBA" id="ARBA00022553"/>
    </source>
</evidence>
<dbReference type="CDD" id="cd00082">
    <property type="entry name" value="HisKA"/>
    <property type="match status" value="1"/>
</dbReference>
<dbReference type="PRINTS" id="PR00344">
    <property type="entry name" value="BCTRLSENSOR"/>
</dbReference>
<evidence type="ECO:0000259" key="12">
    <source>
        <dbReference type="PROSITE" id="PS50112"/>
    </source>
</evidence>
<feature type="transmembrane region" description="Helical" evidence="9">
    <location>
        <begin position="12"/>
        <end position="32"/>
    </location>
</feature>
<organism evidence="14 15">
    <name type="scientific">Funiculus sociatus GB2-A5</name>
    <dbReference type="NCBI Taxonomy" id="2933946"/>
    <lineage>
        <taxon>Bacteria</taxon>
        <taxon>Bacillati</taxon>
        <taxon>Cyanobacteriota</taxon>
        <taxon>Cyanophyceae</taxon>
        <taxon>Coleofasciculales</taxon>
        <taxon>Coleofasciculaceae</taxon>
        <taxon>Funiculus</taxon>
    </lineage>
</organism>
<dbReference type="InterPro" id="IPR003594">
    <property type="entry name" value="HATPase_dom"/>
</dbReference>
<feature type="modified residue" description="4-aspartylphosphate" evidence="7">
    <location>
        <position position="1086"/>
    </location>
</feature>
<dbReference type="SMART" id="SM00086">
    <property type="entry name" value="PAC"/>
    <property type="match status" value="3"/>
</dbReference>
<dbReference type="Pfam" id="PF13185">
    <property type="entry name" value="GAF_2"/>
    <property type="match status" value="1"/>
</dbReference>
<dbReference type="SUPFAM" id="SSF47384">
    <property type="entry name" value="Homodimeric domain of signal transducing histidine kinase"/>
    <property type="match status" value="1"/>
</dbReference>
<dbReference type="Gene3D" id="3.40.50.2300">
    <property type="match status" value="1"/>
</dbReference>
<dbReference type="NCBIfam" id="TIGR00229">
    <property type="entry name" value="sensory_box"/>
    <property type="match status" value="1"/>
</dbReference>
<dbReference type="SUPFAM" id="SSF55874">
    <property type="entry name" value="ATPase domain of HSP90 chaperone/DNA topoisomerase II/histidine kinase"/>
    <property type="match status" value="1"/>
</dbReference>
<feature type="domain" description="PAC" evidence="13">
    <location>
        <begin position="353"/>
        <end position="405"/>
    </location>
</feature>
<feature type="coiled-coil region" evidence="8">
    <location>
        <begin position="121"/>
        <end position="148"/>
    </location>
</feature>